<evidence type="ECO:0000256" key="1">
    <source>
        <dbReference type="PROSITE-ProRule" id="PRU00803"/>
    </source>
</evidence>
<dbReference type="Pfam" id="PF14312">
    <property type="entry name" value="FG-GAP_2"/>
    <property type="match status" value="1"/>
</dbReference>
<proteinExistence type="predicted"/>
<dbReference type="EMBL" id="JALLPB020000042">
    <property type="protein sequence ID" value="KAL3823257.1"/>
    <property type="molecule type" value="Genomic_DNA"/>
</dbReference>
<feature type="repeat" description="FG-GAP" evidence="1">
    <location>
        <begin position="143"/>
        <end position="200"/>
    </location>
</feature>
<organism evidence="2 3">
    <name type="scientific">Cyclostephanos tholiformis</name>
    <dbReference type="NCBI Taxonomy" id="382380"/>
    <lineage>
        <taxon>Eukaryota</taxon>
        <taxon>Sar</taxon>
        <taxon>Stramenopiles</taxon>
        <taxon>Ochrophyta</taxon>
        <taxon>Bacillariophyta</taxon>
        <taxon>Coscinodiscophyceae</taxon>
        <taxon>Thalassiosirophycidae</taxon>
        <taxon>Stephanodiscales</taxon>
        <taxon>Stephanodiscaceae</taxon>
        <taxon>Cyclostephanos</taxon>
    </lineage>
</organism>
<evidence type="ECO:0000313" key="2">
    <source>
        <dbReference type="EMBL" id="KAL3823257.1"/>
    </source>
</evidence>
<dbReference type="PROSITE" id="PS51470">
    <property type="entry name" value="FG_GAP"/>
    <property type="match status" value="1"/>
</dbReference>
<evidence type="ECO:0000313" key="3">
    <source>
        <dbReference type="Proteomes" id="UP001530377"/>
    </source>
</evidence>
<keyword evidence="3" id="KW-1185">Reference proteome</keyword>
<comment type="caution">
    <text evidence="2">The sequence shown here is derived from an EMBL/GenBank/DDBJ whole genome shotgun (WGS) entry which is preliminary data.</text>
</comment>
<gene>
    <name evidence="2" type="ORF">ACHAXA_011102</name>
</gene>
<dbReference type="AlphaFoldDB" id="A0ABD3SFQ3"/>
<dbReference type="InterPro" id="IPR013519">
    <property type="entry name" value="Int_alpha_beta-p"/>
</dbReference>
<dbReference type="Gene3D" id="2.130.10.10">
    <property type="entry name" value="YVTN repeat-like/Quinoprotein amine dehydrogenase"/>
    <property type="match status" value="1"/>
</dbReference>
<dbReference type="Proteomes" id="UP001530377">
    <property type="component" value="Unassembled WGS sequence"/>
</dbReference>
<dbReference type="PANTHER" id="PTHR36220:SF1">
    <property type="entry name" value="GAMMA TUBULIN COMPLEX COMPONENT C-TERMINAL DOMAIN-CONTAINING PROTEIN"/>
    <property type="match status" value="1"/>
</dbReference>
<dbReference type="InterPro" id="IPR011044">
    <property type="entry name" value="Quino_amine_DH_bsu"/>
</dbReference>
<dbReference type="InterPro" id="IPR013517">
    <property type="entry name" value="FG-GAP"/>
</dbReference>
<dbReference type="SUPFAM" id="SSF50969">
    <property type="entry name" value="YVTN repeat-like/Quinoprotein amine dehydrogenase"/>
    <property type="match status" value="1"/>
</dbReference>
<dbReference type="PANTHER" id="PTHR36220">
    <property type="entry name" value="UNNAMED PRODUCT"/>
    <property type="match status" value="1"/>
</dbReference>
<protein>
    <submittedName>
        <fullName evidence="2">Uncharacterized protein</fullName>
    </submittedName>
</protein>
<sequence length="216" mass="22731">MTKSWELFGDAIDGDAARDFLGSSVSLSADGTVIAIGAPSADVNVKGTGKVKVYRIDSAGLSWKPLGKSIDGNNAGDNFGRLSSDHGFGKAVDISPDGSTIAIGFFRTFAIGSPWDGKSAIPGYVKVISLDGSDNIGTGNWTQVGEDITGEDDGDHFGYSVSLSYDGKTLAVGAWRHNVTIGYHNGHVRVYQMKDSELGWIKCGEDIDGNVSFGGW</sequence>
<reference evidence="2 3" key="1">
    <citation type="submission" date="2024-10" db="EMBL/GenBank/DDBJ databases">
        <title>Updated reference genomes for cyclostephanoid diatoms.</title>
        <authorList>
            <person name="Roberts W.R."/>
            <person name="Alverson A.J."/>
        </authorList>
    </citation>
    <scope>NUCLEOTIDE SEQUENCE [LARGE SCALE GENOMIC DNA]</scope>
    <source>
        <strain evidence="2 3">AJA228-03</strain>
    </source>
</reference>
<accession>A0ABD3SFQ3</accession>
<dbReference type="InterPro" id="IPR015943">
    <property type="entry name" value="WD40/YVTN_repeat-like_dom_sf"/>
</dbReference>
<name>A0ABD3SFQ3_9STRA</name>